<evidence type="ECO:0000256" key="1">
    <source>
        <dbReference type="ARBA" id="ARBA00022723"/>
    </source>
</evidence>
<keyword evidence="1" id="KW-0479">Metal-binding</keyword>
<dbReference type="PANTHER" id="PTHR42752:SF1">
    <property type="entry name" value="IMIDAZOLONEPROPIONASE-RELATED"/>
    <property type="match status" value="1"/>
</dbReference>
<keyword evidence="2" id="KW-0378">Hydrolase</keyword>
<dbReference type="InterPro" id="IPR032466">
    <property type="entry name" value="Metal_Hydrolase"/>
</dbReference>
<dbReference type="OMA" id="HTHAADS"/>
<dbReference type="SUPFAM" id="SSF51556">
    <property type="entry name" value="Metallo-dependent hydrolases"/>
    <property type="match status" value="1"/>
</dbReference>
<dbReference type="GO" id="GO:0019556">
    <property type="term" value="P:L-histidine catabolic process to glutamate and formamide"/>
    <property type="evidence" value="ECO:0007669"/>
    <property type="project" value="InterPro"/>
</dbReference>
<proteinExistence type="predicted"/>
<reference evidence="4" key="1">
    <citation type="submission" date="2016-11" db="UniProtKB">
        <authorList>
            <consortium name="WormBaseParasite"/>
        </authorList>
    </citation>
    <scope>IDENTIFICATION</scope>
</reference>
<dbReference type="WBParaSite" id="MhA1_Contig342.frz3.gene45">
    <property type="protein sequence ID" value="MhA1_Contig342.frz3.gene45"/>
    <property type="gene ID" value="MhA1_Contig342.frz3.gene45"/>
</dbReference>
<dbReference type="PANTHER" id="PTHR42752">
    <property type="entry name" value="IMIDAZOLONEPROPIONASE"/>
    <property type="match status" value="1"/>
</dbReference>
<name>A0A1I8BN46_MELHA</name>
<dbReference type="GO" id="GO:0005737">
    <property type="term" value="C:cytoplasm"/>
    <property type="evidence" value="ECO:0007669"/>
    <property type="project" value="InterPro"/>
</dbReference>
<dbReference type="Gene3D" id="3.20.20.140">
    <property type="entry name" value="Metal-dependent hydrolases"/>
    <property type="match status" value="1"/>
</dbReference>
<organism evidence="3 4">
    <name type="scientific">Meloidogyne hapla</name>
    <name type="common">Root-knot nematode worm</name>
    <dbReference type="NCBI Taxonomy" id="6305"/>
    <lineage>
        <taxon>Eukaryota</taxon>
        <taxon>Metazoa</taxon>
        <taxon>Ecdysozoa</taxon>
        <taxon>Nematoda</taxon>
        <taxon>Chromadorea</taxon>
        <taxon>Rhabditida</taxon>
        <taxon>Tylenchina</taxon>
        <taxon>Tylenchomorpha</taxon>
        <taxon>Tylenchoidea</taxon>
        <taxon>Meloidogynidae</taxon>
        <taxon>Meloidogyninae</taxon>
        <taxon>Meloidogyne</taxon>
    </lineage>
</organism>
<protein>
    <submittedName>
        <fullName evidence="4">Imidazolonepropionase</fullName>
    </submittedName>
</protein>
<dbReference type="AlphaFoldDB" id="A0A1I8BN46"/>
<dbReference type="Proteomes" id="UP000095281">
    <property type="component" value="Unplaced"/>
</dbReference>
<dbReference type="GO" id="GO:0050480">
    <property type="term" value="F:imidazolonepropionase activity"/>
    <property type="evidence" value="ECO:0007669"/>
    <property type="project" value="TreeGrafter"/>
</dbReference>
<accession>A0A1I8BN46</accession>
<sequence length="276" mass="30339">MNTCNLNRDDVGGTILLKNISQIVQIVDDDKCVLLGDEMKKIKLKKQSNNCQVVNCHGGCVLPGFVDAHTHPVFAGDRVHEFAMKLDGATYMEVQAAGGGIHFTTEKTREASEEQLLSNFLEIAKEMSKSGTTLIEAKSGYGLTTESEIKMLQVLENASTTKNFPLEISSTFCGAHAIPKDKTEAEQTKIIINEMLPEVAKQKENGKLSSLENVDVFCEKNVFGLESSRQILEAAKIIGLRPNFHADELSPLGGAEMAAEIKVRFYNNFLNKSKVK</sequence>
<evidence type="ECO:0000256" key="2">
    <source>
        <dbReference type="ARBA" id="ARBA00022801"/>
    </source>
</evidence>
<keyword evidence="3" id="KW-1185">Reference proteome</keyword>
<dbReference type="InterPro" id="IPR005920">
    <property type="entry name" value="HutI"/>
</dbReference>
<dbReference type="GO" id="GO:0046872">
    <property type="term" value="F:metal ion binding"/>
    <property type="evidence" value="ECO:0007669"/>
    <property type="project" value="UniProtKB-KW"/>
</dbReference>
<evidence type="ECO:0000313" key="3">
    <source>
        <dbReference type="Proteomes" id="UP000095281"/>
    </source>
</evidence>
<evidence type="ECO:0000313" key="4">
    <source>
        <dbReference type="WBParaSite" id="MhA1_Contig342.frz3.gene45"/>
    </source>
</evidence>